<dbReference type="AlphaFoldDB" id="A0A1R3RWF0"/>
<protein>
    <submittedName>
        <fullName evidence="2">Uncharacterized protein</fullName>
    </submittedName>
</protein>
<evidence type="ECO:0000313" key="3">
    <source>
        <dbReference type="Proteomes" id="UP000188318"/>
    </source>
</evidence>
<proteinExistence type="predicted"/>
<evidence type="ECO:0000313" key="2">
    <source>
        <dbReference type="EMBL" id="OOF98787.1"/>
    </source>
</evidence>
<keyword evidence="3" id="KW-1185">Reference proteome</keyword>
<dbReference type="Proteomes" id="UP000188318">
    <property type="component" value="Unassembled WGS sequence"/>
</dbReference>
<feature type="region of interest" description="Disordered" evidence="1">
    <location>
        <begin position="71"/>
        <end position="106"/>
    </location>
</feature>
<reference evidence="3" key="1">
    <citation type="journal article" date="2017" name="Genome Biol.">
        <title>Comparative genomics reveals high biological diversity and specific adaptations in the industrially and medically important fungal genus Aspergillus.</title>
        <authorList>
            <person name="de Vries R.P."/>
            <person name="Riley R."/>
            <person name="Wiebenga A."/>
            <person name="Aguilar-Osorio G."/>
            <person name="Amillis S."/>
            <person name="Uchima C.A."/>
            <person name="Anderluh G."/>
            <person name="Asadollahi M."/>
            <person name="Askin M."/>
            <person name="Barry K."/>
            <person name="Battaglia E."/>
            <person name="Bayram O."/>
            <person name="Benocci T."/>
            <person name="Braus-Stromeyer S.A."/>
            <person name="Caldana C."/>
            <person name="Canovas D."/>
            <person name="Cerqueira G.C."/>
            <person name="Chen F."/>
            <person name="Chen W."/>
            <person name="Choi C."/>
            <person name="Clum A."/>
            <person name="Dos Santos R.A."/>
            <person name="Damasio A.R."/>
            <person name="Diallinas G."/>
            <person name="Emri T."/>
            <person name="Fekete E."/>
            <person name="Flipphi M."/>
            <person name="Freyberg S."/>
            <person name="Gallo A."/>
            <person name="Gournas C."/>
            <person name="Habgood R."/>
            <person name="Hainaut M."/>
            <person name="Harispe M.L."/>
            <person name="Henrissat B."/>
            <person name="Hilden K.S."/>
            <person name="Hope R."/>
            <person name="Hossain A."/>
            <person name="Karabika E."/>
            <person name="Karaffa L."/>
            <person name="Karanyi Z."/>
            <person name="Krasevec N."/>
            <person name="Kuo A."/>
            <person name="Kusch H."/>
            <person name="LaButti K."/>
            <person name="Lagendijk E.L."/>
            <person name="Lapidus A."/>
            <person name="Levasseur A."/>
            <person name="Lindquist E."/>
            <person name="Lipzen A."/>
            <person name="Logrieco A.F."/>
            <person name="MacCabe A."/>
            <person name="Maekelae M.R."/>
            <person name="Malavazi I."/>
            <person name="Melin P."/>
            <person name="Meyer V."/>
            <person name="Mielnichuk N."/>
            <person name="Miskei M."/>
            <person name="Molnar A.P."/>
            <person name="Mule G."/>
            <person name="Ngan C.Y."/>
            <person name="Orejas M."/>
            <person name="Orosz E."/>
            <person name="Ouedraogo J.P."/>
            <person name="Overkamp K.M."/>
            <person name="Park H.-S."/>
            <person name="Perrone G."/>
            <person name="Piumi F."/>
            <person name="Punt P.J."/>
            <person name="Ram A.F."/>
            <person name="Ramon A."/>
            <person name="Rauscher S."/>
            <person name="Record E."/>
            <person name="Riano-Pachon D.M."/>
            <person name="Robert V."/>
            <person name="Roehrig J."/>
            <person name="Ruller R."/>
            <person name="Salamov A."/>
            <person name="Salih N.S."/>
            <person name="Samson R.A."/>
            <person name="Sandor E."/>
            <person name="Sanguinetti M."/>
            <person name="Schuetze T."/>
            <person name="Sepcic K."/>
            <person name="Shelest E."/>
            <person name="Sherlock G."/>
            <person name="Sophianopoulou V."/>
            <person name="Squina F.M."/>
            <person name="Sun H."/>
            <person name="Susca A."/>
            <person name="Todd R.B."/>
            <person name="Tsang A."/>
            <person name="Unkles S.E."/>
            <person name="van de Wiele N."/>
            <person name="van Rossen-Uffink D."/>
            <person name="Oliveira J.V."/>
            <person name="Vesth T.C."/>
            <person name="Visser J."/>
            <person name="Yu J.-H."/>
            <person name="Zhou M."/>
            <person name="Andersen M.R."/>
            <person name="Archer D.B."/>
            <person name="Baker S.E."/>
            <person name="Benoit I."/>
            <person name="Brakhage A.A."/>
            <person name="Braus G.H."/>
            <person name="Fischer R."/>
            <person name="Frisvad J.C."/>
            <person name="Goldman G.H."/>
            <person name="Houbraken J."/>
            <person name="Oakley B."/>
            <person name="Pocsi I."/>
            <person name="Scazzocchio C."/>
            <person name="Seiboth B."/>
            <person name="vanKuyk P.A."/>
            <person name="Wortman J."/>
            <person name="Dyer P.S."/>
            <person name="Grigoriev I.V."/>
        </authorList>
    </citation>
    <scope>NUCLEOTIDE SEQUENCE [LARGE SCALE GENOMIC DNA]</scope>
    <source>
        <strain evidence="3">ITEM 5010</strain>
    </source>
</reference>
<organism evidence="2 3">
    <name type="scientific">Aspergillus carbonarius (strain ITEM 5010)</name>
    <dbReference type="NCBI Taxonomy" id="602072"/>
    <lineage>
        <taxon>Eukaryota</taxon>
        <taxon>Fungi</taxon>
        <taxon>Dikarya</taxon>
        <taxon>Ascomycota</taxon>
        <taxon>Pezizomycotina</taxon>
        <taxon>Eurotiomycetes</taxon>
        <taxon>Eurotiomycetidae</taxon>
        <taxon>Eurotiales</taxon>
        <taxon>Aspergillaceae</taxon>
        <taxon>Aspergillus</taxon>
        <taxon>Aspergillus subgen. Circumdati</taxon>
    </lineage>
</organism>
<sequence length="106" mass="11684">MIDTTKHALHSQLANPSTPPTSLPGYNDVSGAVVVDWDGLPHFLSPQEEEDRKMKLQRAVQERMLGLPRRTDFQWEGSGRSASLPKYSPANAGVNAEAKGRRSSVR</sequence>
<evidence type="ECO:0000256" key="1">
    <source>
        <dbReference type="SAM" id="MobiDB-lite"/>
    </source>
</evidence>
<name>A0A1R3RWF0_ASPC5</name>
<gene>
    <name evidence="2" type="ORF">ASPCADRAFT_204507</name>
</gene>
<dbReference type="EMBL" id="KV907495">
    <property type="protein sequence ID" value="OOF98787.1"/>
    <property type="molecule type" value="Genomic_DNA"/>
</dbReference>
<dbReference type="OrthoDB" id="4508069at2759"/>
<accession>A0A1R3RWF0</accession>
<feature type="region of interest" description="Disordered" evidence="1">
    <location>
        <begin position="1"/>
        <end position="25"/>
    </location>
</feature>
<dbReference type="VEuPathDB" id="FungiDB:ASPCADRAFT_204507"/>